<evidence type="ECO:0000259" key="3">
    <source>
        <dbReference type="Pfam" id="PF07859"/>
    </source>
</evidence>
<evidence type="ECO:0000313" key="5">
    <source>
        <dbReference type="Proteomes" id="UP000756530"/>
    </source>
</evidence>
<gene>
    <name evidence="4" type="ORF">KJP28_10040</name>
</gene>
<feature type="region of interest" description="Disordered" evidence="2">
    <location>
        <begin position="335"/>
        <end position="354"/>
    </location>
</feature>
<dbReference type="InterPro" id="IPR050300">
    <property type="entry name" value="GDXG_lipolytic_enzyme"/>
</dbReference>
<keyword evidence="1 4" id="KW-0378">Hydrolase</keyword>
<dbReference type="PANTHER" id="PTHR48081:SF8">
    <property type="entry name" value="ALPHA_BETA HYDROLASE FOLD-3 DOMAIN-CONTAINING PROTEIN-RELATED"/>
    <property type="match status" value="1"/>
</dbReference>
<dbReference type="RefSeq" id="WP_218392411.1">
    <property type="nucleotide sequence ID" value="NZ_JAHUZE010000002.1"/>
</dbReference>
<proteinExistence type="predicted"/>
<reference evidence="4 5" key="1">
    <citation type="submission" date="2021-05" db="EMBL/GenBank/DDBJ databases">
        <title>Culturable bacteria isolated from Daya Bay.</title>
        <authorList>
            <person name="Zheng W."/>
            <person name="Yu S."/>
            <person name="Huang Y."/>
        </authorList>
    </citation>
    <scope>NUCLEOTIDE SEQUENCE [LARGE SCALE GENOMIC DNA]</scope>
    <source>
        <strain evidence="4 5">DP4N28-5</strain>
    </source>
</reference>
<dbReference type="Pfam" id="PF07859">
    <property type="entry name" value="Abhydrolase_3"/>
    <property type="match status" value="1"/>
</dbReference>
<name>A0ABS6T203_9RHOB</name>
<dbReference type="Proteomes" id="UP000756530">
    <property type="component" value="Unassembled WGS sequence"/>
</dbReference>
<comment type="caution">
    <text evidence="4">The sequence shown here is derived from an EMBL/GenBank/DDBJ whole genome shotgun (WGS) entry which is preliminary data.</text>
</comment>
<sequence>MTDMRFSGPMALRLDAFLALNRIAIATYMRHATGRRMAPDWGADMEIGVRFTRRQFTRAMVLIEAGQVRRGRRVLDALQFATDDIYDVKVEKAAAGCWYCPNTPRTDGTLLYFHGGGYTFHGAMSARFAAMLAHHTGTVLYAPDYRLTPENPHPAQAEDAMAAWDLVTRDTDPAKVAVIGDSAGGHMVLMHLLALRDAGKPQPALAIGMCPWTDIGARGASLTGNDPTDLVQGWMAIRFGEWLDPDGTFGREALSPISHDFAGLAPLYLQTGGREVLRDMIQDFADVQAEQGADVRLDEWPAMPHDFQLYDSFQADATDALGAIRDMVKWALGEGAVPNPTPNTRQATGPFAPS</sequence>
<evidence type="ECO:0000256" key="1">
    <source>
        <dbReference type="ARBA" id="ARBA00022801"/>
    </source>
</evidence>
<feature type="domain" description="Alpha/beta hydrolase fold-3" evidence="3">
    <location>
        <begin position="110"/>
        <end position="308"/>
    </location>
</feature>
<dbReference type="InterPro" id="IPR013094">
    <property type="entry name" value="AB_hydrolase_3"/>
</dbReference>
<dbReference type="GO" id="GO:0016787">
    <property type="term" value="F:hydrolase activity"/>
    <property type="evidence" value="ECO:0007669"/>
    <property type="project" value="UniProtKB-KW"/>
</dbReference>
<organism evidence="4 5">
    <name type="scientific">Maritimibacter dapengensis</name>
    <dbReference type="NCBI Taxonomy" id="2836868"/>
    <lineage>
        <taxon>Bacteria</taxon>
        <taxon>Pseudomonadati</taxon>
        <taxon>Pseudomonadota</taxon>
        <taxon>Alphaproteobacteria</taxon>
        <taxon>Rhodobacterales</taxon>
        <taxon>Roseobacteraceae</taxon>
        <taxon>Maritimibacter</taxon>
    </lineage>
</organism>
<accession>A0ABS6T203</accession>
<protein>
    <submittedName>
        <fullName evidence="4">Alpha/beta hydrolase</fullName>
    </submittedName>
</protein>
<dbReference type="EMBL" id="JAHUZE010000002">
    <property type="protein sequence ID" value="MBV7379269.1"/>
    <property type="molecule type" value="Genomic_DNA"/>
</dbReference>
<evidence type="ECO:0000313" key="4">
    <source>
        <dbReference type="EMBL" id="MBV7379269.1"/>
    </source>
</evidence>
<dbReference type="PANTHER" id="PTHR48081">
    <property type="entry name" value="AB HYDROLASE SUPERFAMILY PROTEIN C4A8.06C"/>
    <property type="match status" value="1"/>
</dbReference>
<evidence type="ECO:0000256" key="2">
    <source>
        <dbReference type="SAM" id="MobiDB-lite"/>
    </source>
</evidence>
<keyword evidence="5" id="KW-1185">Reference proteome</keyword>